<accession>E8R0R4</accession>
<protein>
    <submittedName>
        <fullName evidence="1">Isovaleryl-CoA dehydrogenase protein</fullName>
    </submittedName>
</protein>
<dbReference type="OrthoDB" id="248779at2"/>
<dbReference type="Proteomes" id="UP000008631">
    <property type="component" value="Chromosome"/>
</dbReference>
<dbReference type="InParanoid" id="E8R0R4"/>
<dbReference type="AlphaFoldDB" id="E8R0R4"/>
<dbReference type="InterPro" id="IPR046373">
    <property type="entry name" value="Acyl-CoA_Oxase/DH_mid-dom_sf"/>
</dbReference>
<dbReference type="eggNOG" id="COG1960">
    <property type="taxonomic scope" value="Bacteria"/>
</dbReference>
<reference key="1">
    <citation type="submission" date="2010-11" db="EMBL/GenBank/DDBJ databases">
        <title>The complete sequence of chromosome of Isophaera pallida ATCC 43644.</title>
        <authorList>
            <consortium name="US DOE Joint Genome Institute (JGI-PGF)"/>
            <person name="Lucas S."/>
            <person name="Copeland A."/>
            <person name="Lapidus A."/>
            <person name="Bruce D."/>
            <person name="Goodwin L."/>
            <person name="Pitluck S."/>
            <person name="Kyrpides N."/>
            <person name="Mavromatis K."/>
            <person name="Pagani I."/>
            <person name="Ivanova N."/>
            <person name="Saunders E."/>
            <person name="Brettin T."/>
            <person name="Detter J.C."/>
            <person name="Han C."/>
            <person name="Tapia R."/>
            <person name="Land M."/>
            <person name="Hauser L."/>
            <person name="Markowitz V."/>
            <person name="Cheng J.-F."/>
            <person name="Hugenholtz P."/>
            <person name="Woyke T."/>
            <person name="Wu D."/>
            <person name="Eisen J.A."/>
        </authorList>
    </citation>
    <scope>NUCLEOTIDE SEQUENCE</scope>
    <source>
        <strain>ATCC 43644</strain>
    </source>
</reference>
<reference evidence="1 2" key="2">
    <citation type="journal article" date="2011" name="Stand. Genomic Sci.">
        <title>Complete genome sequence of Isosphaera pallida type strain (IS1B).</title>
        <authorList>
            <consortium name="US DOE Joint Genome Institute (JGI-PGF)"/>
            <person name="Goker M."/>
            <person name="Cleland D."/>
            <person name="Saunders E."/>
            <person name="Lapidus A."/>
            <person name="Nolan M."/>
            <person name="Lucas S."/>
            <person name="Hammon N."/>
            <person name="Deshpande S."/>
            <person name="Cheng J.F."/>
            <person name="Tapia R."/>
            <person name="Han C."/>
            <person name="Goodwin L."/>
            <person name="Pitluck S."/>
            <person name="Liolios K."/>
            <person name="Pagani I."/>
            <person name="Ivanova N."/>
            <person name="Mavromatis K."/>
            <person name="Pati A."/>
            <person name="Chen A."/>
            <person name="Palaniappan K."/>
            <person name="Land M."/>
            <person name="Hauser L."/>
            <person name="Chang Y.J."/>
            <person name="Jeffries C.D."/>
            <person name="Detter J.C."/>
            <person name="Beck B."/>
            <person name="Woyke T."/>
            <person name="Bristow J."/>
            <person name="Eisen J.A."/>
            <person name="Markowitz V."/>
            <person name="Hugenholtz P."/>
            <person name="Kyrpides N.C."/>
            <person name="Klenk H.P."/>
        </authorList>
    </citation>
    <scope>NUCLEOTIDE SEQUENCE [LARGE SCALE GENOMIC DNA]</scope>
    <source>
        <strain evidence="2">ATCC 43644 / DSM 9630 / IS1B</strain>
    </source>
</reference>
<sequence length="393" mass="41583">MNRLAAAAADFILASFDEEATPLPGVEWAELTRTLASLEDRLDGDERRTDWFEPLHDAMKRAGVWTWAASRSLPRGEMLARYARLAQGSLTAALILTQHDAAVRRLIQAVDSESSGKAVASEWLKQIVAGEAFPTAGLSQLTTSTRRGTRAVTARAEPDGGWRIDGIIPWVTAASRADLIVVGAVTEENQQILAALPTRREGVRVEEAMNLAALEGTETAEVSCRAVRIDPDEVLIGPVANALAGATGGLETSALALGQSRAAIAALHDLATTQHHGGLDEVATGLAGAWRLLWAGLENLADDSPSAASQAGASAQRAALLRGAANDLALRATQAYLIARRGSGLIRPDPAQRWARQALFFLVWSCPSTVAQTALGHLAACPTEFDSDLPAQL</sequence>
<evidence type="ECO:0000313" key="2">
    <source>
        <dbReference type="Proteomes" id="UP000008631"/>
    </source>
</evidence>
<organism evidence="1 2">
    <name type="scientific">Isosphaera pallida (strain ATCC 43644 / DSM 9630 / IS1B)</name>
    <dbReference type="NCBI Taxonomy" id="575540"/>
    <lineage>
        <taxon>Bacteria</taxon>
        <taxon>Pseudomonadati</taxon>
        <taxon>Planctomycetota</taxon>
        <taxon>Planctomycetia</taxon>
        <taxon>Isosphaerales</taxon>
        <taxon>Isosphaeraceae</taxon>
        <taxon>Isosphaera</taxon>
    </lineage>
</organism>
<name>E8R0R4_ISOPI</name>
<evidence type="ECO:0000313" key="1">
    <source>
        <dbReference type="EMBL" id="ADV61249.1"/>
    </source>
</evidence>
<dbReference type="Gene3D" id="2.40.110.10">
    <property type="entry name" value="Butyryl-CoA Dehydrogenase, subunit A, domain 2"/>
    <property type="match status" value="1"/>
</dbReference>
<dbReference type="KEGG" id="ipa:Isop_0657"/>
<dbReference type="STRING" id="575540.Isop_0657"/>
<dbReference type="GO" id="GO:0016627">
    <property type="term" value="F:oxidoreductase activity, acting on the CH-CH group of donors"/>
    <property type="evidence" value="ECO:0007669"/>
    <property type="project" value="InterPro"/>
</dbReference>
<dbReference type="EMBL" id="CP002353">
    <property type="protein sequence ID" value="ADV61249.1"/>
    <property type="molecule type" value="Genomic_DNA"/>
</dbReference>
<keyword evidence="2" id="KW-1185">Reference proteome</keyword>
<proteinExistence type="predicted"/>
<dbReference type="SUPFAM" id="SSF56645">
    <property type="entry name" value="Acyl-CoA dehydrogenase NM domain-like"/>
    <property type="match status" value="1"/>
</dbReference>
<dbReference type="InterPro" id="IPR009100">
    <property type="entry name" value="AcylCoA_DH/oxidase_NM_dom_sf"/>
</dbReference>
<gene>
    <name evidence="1" type="ordered locus">Isop_0657</name>
</gene>
<dbReference type="RefSeq" id="WP_013563538.1">
    <property type="nucleotide sequence ID" value="NC_014962.1"/>
</dbReference>
<dbReference type="HOGENOM" id="CLU_770894_0_0_0"/>